<dbReference type="InterPro" id="IPR010994">
    <property type="entry name" value="RuvA_2-like"/>
</dbReference>
<keyword evidence="5" id="KW-0862">Zinc</keyword>
<feature type="domain" description="BRCT" evidence="8">
    <location>
        <begin position="85"/>
        <end position="164"/>
    </location>
</feature>
<dbReference type="SUPFAM" id="SSF47781">
    <property type="entry name" value="RuvA domain 2-like"/>
    <property type="match status" value="1"/>
</dbReference>
<evidence type="ECO:0000256" key="3">
    <source>
        <dbReference type="ARBA" id="ARBA00022723"/>
    </source>
</evidence>
<evidence type="ECO:0000256" key="6">
    <source>
        <dbReference type="ARBA" id="ARBA00023027"/>
    </source>
</evidence>
<comment type="caution">
    <text evidence="9">The sequence shown here is derived from an EMBL/GenBank/DDBJ whole genome shotgun (WGS) entry which is preliminary data.</text>
</comment>
<evidence type="ECO:0000256" key="4">
    <source>
        <dbReference type="ARBA" id="ARBA00022763"/>
    </source>
</evidence>
<dbReference type="GO" id="GO:0016874">
    <property type="term" value="F:ligase activity"/>
    <property type="evidence" value="ECO:0007669"/>
    <property type="project" value="UniProtKB-KW"/>
</dbReference>
<reference evidence="9" key="1">
    <citation type="journal article" date="2014" name="Front. Microbiol.">
        <title>High frequency of phylogenetically diverse reductive dehalogenase-homologous genes in deep subseafloor sedimentary metagenomes.</title>
        <authorList>
            <person name="Kawai M."/>
            <person name="Futagami T."/>
            <person name="Toyoda A."/>
            <person name="Takaki Y."/>
            <person name="Nishi S."/>
            <person name="Hori S."/>
            <person name="Arai W."/>
            <person name="Tsubouchi T."/>
            <person name="Morono Y."/>
            <person name="Uchiyama I."/>
            <person name="Ito T."/>
            <person name="Fujiyama A."/>
            <person name="Inagaki F."/>
            <person name="Takami H."/>
        </authorList>
    </citation>
    <scope>NUCLEOTIDE SEQUENCE</scope>
    <source>
        <strain evidence="9">Expedition CK06-06</strain>
    </source>
</reference>
<dbReference type="Gene3D" id="1.10.150.20">
    <property type="entry name" value="5' to 3' exonuclease, C-terminal subdomain"/>
    <property type="match status" value="1"/>
</dbReference>
<dbReference type="SMART" id="SM00292">
    <property type="entry name" value="BRCT"/>
    <property type="match status" value="1"/>
</dbReference>
<protein>
    <recommendedName>
        <fullName evidence="8">BRCT domain-containing protein</fullName>
    </recommendedName>
</protein>
<dbReference type="FunFam" id="1.10.150.20:FF:000006">
    <property type="entry name" value="DNA ligase"/>
    <property type="match status" value="1"/>
</dbReference>
<keyword evidence="4" id="KW-0227">DNA damage</keyword>
<evidence type="ECO:0000256" key="7">
    <source>
        <dbReference type="ARBA" id="ARBA00023204"/>
    </source>
</evidence>
<gene>
    <name evidence="9" type="ORF">S06H3_39740</name>
</gene>
<sequence>SRIIFALGILHVGEEYAELLAENFNSIDELAKANQEELLSLPSIGNKIADSIVAFFRQEGNKRIIEKLGKAGVKLERGKAEEAKPEELPLAGLEFVLTGKLESLTRSEAEARIKALGGKAGSDVTKKTSYLVVGVDPSSKLAKAQKLGIKTLREAEFIKLLNQNTSSF</sequence>
<keyword evidence="3" id="KW-0479">Metal-binding</keyword>
<evidence type="ECO:0000256" key="2">
    <source>
        <dbReference type="ARBA" id="ARBA00022705"/>
    </source>
</evidence>
<feature type="non-terminal residue" evidence="9">
    <location>
        <position position="1"/>
    </location>
</feature>
<dbReference type="CDD" id="cd17748">
    <property type="entry name" value="BRCT_DNA_ligase_like"/>
    <property type="match status" value="1"/>
</dbReference>
<dbReference type="GO" id="GO:0006281">
    <property type="term" value="P:DNA repair"/>
    <property type="evidence" value="ECO:0007669"/>
    <property type="project" value="UniProtKB-KW"/>
</dbReference>
<evidence type="ECO:0000256" key="1">
    <source>
        <dbReference type="ARBA" id="ARBA00022598"/>
    </source>
</evidence>
<dbReference type="PROSITE" id="PS50172">
    <property type="entry name" value="BRCT"/>
    <property type="match status" value="1"/>
</dbReference>
<dbReference type="InterPro" id="IPR041663">
    <property type="entry name" value="DisA/LigA_HHH"/>
</dbReference>
<evidence type="ECO:0000313" key="9">
    <source>
        <dbReference type="EMBL" id="GAI45963.1"/>
    </source>
</evidence>
<organism evidence="9">
    <name type="scientific">marine sediment metagenome</name>
    <dbReference type="NCBI Taxonomy" id="412755"/>
    <lineage>
        <taxon>unclassified sequences</taxon>
        <taxon>metagenomes</taxon>
        <taxon>ecological metagenomes</taxon>
    </lineage>
</organism>
<dbReference type="GO" id="GO:0006260">
    <property type="term" value="P:DNA replication"/>
    <property type="evidence" value="ECO:0007669"/>
    <property type="project" value="UniProtKB-KW"/>
</dbReference>
<name>X1NQW7_9ZZZZ</name>
<dbReference type="Pfam" id="PF00533">
    <property type="entry name" value="BRCT"/>
    <property type="match status" value="1"/>
</dbReference>
<proteinExistence type="predicted"/>
<evidence type="ECO:0000256" key="5">
    <source>
        <dbReference type="ARBA" id="ARBA00022833"/>
    </source>
</evidence>
<dbReference type="Pfam" id="PF12826">
    <property type="entry name" value="HHH_2"/>
    <property type="match status" value="1"/>
</dbReference>
<dbReference type="InterPro" id="IPR001357">
    <property type="entry name" value="BRCT_dom"/>
</dbReference>
<dbReference type="Gene3D" id="3.40.50.10190">
    <property type="entry name" value="BRCT domain"/>
    <property type="match status" value="1"/>
</dbReference>
<keyword evidence="2" id="KW-0235">DNA replication</keyword>
<dbReference type="GO" id="GO:0046872">
    <property type="term" value="F:metal ion binding"/>
    <property type="evidence" value="ECO:0007669"/>
    <property type="project" value="UniProtKB-KW"/>
</dbReference>
<dbReference type="SUPFAM" id="SSF52113">
    <property type="entry name" value="BRCT domain"/>
    <property type="match status" value="1"/>
</dbReference>
<keyword evidence="1" id="KW-0436">Ligase</keyword>
<accession>X1NQW7</accession>
<evidence type="ECO:0000259" key="8">
    <source>
        <dbReference type="PROSITE" id="PS50172"/>
    </source>
</evidence>
<dbReference type="EMBL" id="BARV01024334">
    <property type="protein sequence ID" value="GAI45963.1"/>
    <property type="molecule type" value="Genomic_DNA"/>
</dbReference>
<keyword evidence="7" id="KW-0234">DNA repair</keyword>
<dbReference type="InterPro" id="IPR036420">
    <property type="entry name" value="BRCT_dom_sf"/>
</dbReference>
<dbReference type="AlphaFoldDB" id="X1NQW7"/>
<keyword evidence="6" id="KW-0520">NAD</keyword>